<dbReference type="SUPFAM" id="SSF53092">
    <property type="entry name" value="Creatinase/prolidase N-terminal domain"/>
    <property type="match status" value="1"/>
</dbReference>
<accession>A0ABP1EXQ9</accession>
<keyword evidence="6 10" id="KW-0479">Metal-binding</keyword>
<keyword evidence="9" id="KW-0464">Manganese</keyword>
<evidence type="ECO:0000256" key="8">
    <source>
        <dbReference type="ARBA" id="ARBA00023049"/>
    </source>
</evidence>
<dbReference type="EMBL" id="CAXJIO010000012">
    <property type="protein sequence ID" value="CAL2103164.1"/>
    <property type="molecule type" value="Genomic_DNA"/>
</dbReference>
<organism evidence="12 13">
    <name type="scientific">Tenacibaculum polynesiense</name>
    <dbReference type="NCBI Taxonomy" id="3137857"/>
    <lineage>
        <taxon>Bacteria</taxon>
        <taxon>Pseudomonadati</taxon>
        <taxon>Bacteroidota</taxon>
        <taxon>Flavobacteriia</taxon>
        <taxon>Flavobacteriales</taxon>
        <taxon>Flavobacteriaceae</taxon>
        <taxon>Tenacibaculum</taxon>
    </lineage>
</organism>
<dbReference type="GO" id="GO:0004177">
    <property type="term" value="F:aminopeptidase activity"/>
    <property type="evidence" value="ECO:0007669"/>
    <property type="project" value="UniProtKB-KW"/>
</dbReference>
<dbReference type="InterPro" id="IPR036005">
    <property type="entry name" value="Creatinase/aminopeptidase-like"/>
</dbReference>
<comment type="similarity">
    <text evidence="3 10">Belongs to the peptidase M24B family.</text>
</comment>
<evidence type="ECO:0000256" key="1">
    <source>
        <dbReference type="ARBA" id="ARBA00001424"/>
    </source>
</evidence>
<reference evidence="12 13" key="1">
    <citation type="submission" date="2024-05" db="EMBL/GenBank/DDBJ databases">
        <authorList>
            <person name="Duchaud E."/>
        </authorList>
    </citation>
    <scope>NUCLEOTIDE SEQUENCE [LARGE SCALE GENOMIC DNA]</scope>
    <source>
        <strain evidence="12">Ena-SAMPLE-TAB-13-05-2024-13:56:06:370-140308</strain>
    </source>
</reference>
<evidence type="ECO:0000313" key="12">
    <source>
        <dbReference type="EMBL" id="CAL2103164.1"/>
    </source>
</evidence>
<evidence type="ECO:0000256" key="7">
    <source>
        <dbReference type="ARBA" id="ARBA00022801"/>
    </source>
</evidence>
<dbReference type="Pfam" id="PF00557">
    <property type="entry name" value="Peptidase_M24"/>
    <property type="match status" value="1"/>
</dbReference>
<keyword evidence="13" id="KW-1185">Reference proteome</keyword>
<feature type="domain" description="Aminopeptidase P N-terminal" evidence="11">
    <location>
        <begin position="51"/>
        <end position="190"/>
    </location>
</feature>
<keyword evidence="8" id="KW-0482">Metalloprotease</keyword>
<dbReference type="InterPro" id="IPR007865">
    <property type="entry name" value="Aminopep_P_N"/>
</dbReference>
<dbReference type="Proteomes" id="UP001497527">
    <property type="component" value="Unassembled WGS sequence"/>
</dbReference>
<dbReference type="Gene3D" id="3.40.350.10">
    <property type="entry name" value="Creatinase/prolidase N-terminal domain"/>
    <property type="match status" value="1"/>
</dbReference>
<evidence type="ECO:0000256" key="9">
    <source>
        <dbReference type="ARBA" id="ARBA00023211"/>
    </source>
</evidence>
<name>A0ABP1EXQ9_9FLAO</name>
<keyword evidence="12" id="KW-0031">Aminopeptidase</keyword>
<dbReference type="InterPro" id="IPR029149">
    <property type="entry name" value="Creatin/AminoP/Spt16_N"/>
</dbReference>
<dbReference type="EC" id="3.4.11.9" evidence="4"/>
<evidence type="ECO:0000256" key="5">
    <source>
        <dbReference type="ARBA" id="ARBA00022670"/>
    </source>
</evidence>
<dbReference type="PROSITE" id="PS00491">
    <property type="entry name" value="PROLINE_PEPTIDASE"/>
    <property type="match status" value="1"/>
</dbReference>
<dbReference type="InterPro" id="IPR052433">
    <property type="entry name" value="X-Pro_dipept-like"/>
</dbReference>
<sequence length="567" mass="64610">MLIFSFISMRYSIFGSFYLKLEGRMIGRLVVIGFLFSIVYTAQAQMSKEYLSAEFHKDRREVLRAKMPKNSVAVLFSNPVRNRANDVDYVFHQDPNFYYLTGYREPNAVLVLFSENQKDASGSCFNEVLYVQKKDPLRELWDGKRLGIEGVKTELGFSVAKNAEEFIKNAVDFKKFDNVYVEEFSDDYRNSLVNEAEVFDLVTSFKESSGFNKMSIESPNVKYVHQIIANVPDAQLEEVAKNLALSFKKYPEFKKDQLISEYVDAKTDDLRKKVKHKIKIEIATRKTNLDFKFLPTQLADMREVKTKEEIKLLTKAIRISAIGQIEVMKAMKPHMSESEIQGIHEFVYKKYGAEYEGYPSIVGAGNNGCILHYIENSKKKVGKDLVLMDLGAEYRGYTADVTRTIPANGKFSPEQKAIYQIVLKAQNAGIEVSKVGNNFWEPGAKAKKIINQGLFELGIIKSVDESHGYFPHGTSHYLGLDVHDPGNYRQFRHNSVITVEPGIYIPEGSPCDKKWWGIAVRIEDDILITNEGPVNLSEEAPRTVKDIEDMMARKSVLDEFILPSLDD</sequence>
<evidence type="ECO:0000256" key="6">
    <source>
        <dbReference type="ARBA" id="ARBA00022723"/>
    </source>
</evidence>
<comment type="caution">
    <text evidence="12">The sequence shown here is derived from an EMBL/GenBank/DDBJ whole genome shotgun (WGS) entry which is preliminary data.</text>
</comment>
<evidence type="ECO:0000256" key="4">
    <source>
        <dbReference type="ARBA" id="ARBA00012574"/>
    </source>
</evidence>
<evidence type="ECO:0000256" key="3">
    <source>
        <dbReference type="ARBA" id="ARBA00008766"/>
    </source>
</evidence>
<keyword evidence="5" id="KW-0645">Protease</keyword>
<keyword evidence="7 12" id="KW-0378">Hydrolase</keyword>
<evidence type="ECO:0000256" key="10">
    <source>
        <dbReference type="RuleBase" id="RU000590"/>
    </source>
</evidence>
<dbReference type="PANTHER" id="PTHR43226">
    <property type="entry name" value="XAA-PRO AMINOPEPTIDASE 3"/>
    <property type="match status" value="1"/>
</dbReference>
<dbReference type="SMART" id="SM01011">
    <property type="entry name" value="AMP_N"/>
    <property type="match status" value="1"/>
</dbReference>
<comment type="cofactor">
    <cofactor evidence="2">
        <name>Mn(2+)</name>
        <dbReference type="ChEBI" id="CHEBI:29035"/>
    </cofactor>
</comment>
<dbReference type="SUPFAM" id="SSF55920">
    <property type="entry name" value="Creatinase/aminopeptidase"/>
    <property type="match status" value="1"/>
</dbReference>
<gene>
    <name evidence="12" type="ORF">T190423A01A_30278</name>
</gene>
<comment type="catalytic activity">
    <reaction evidence="1">
        <text>Release of any N-terminal amino acid, including proline, that is linked to proline, even from a dipeptide or tripeptide.</text>
        <dbReference type="EC" id="3.4.11.9"/>
    </reaction>
</comment>
<dbReference type="InterPro" id="IPR001131">
    <property type="entry name" value="Peptidase_M24B_aminopep-P_CS"/>
</dbReference>
<dbReference type="InterPro" id="IPR000994">
    <property type="entry name" value="Pept_M24"/>
</dbReference>
<dbReference type="Pfam" id="PF05195">
    <property type="entry name" value="AMP_N"/>
    <property type="match status" value="1"/>
</dbReference>
<dbReference type="Gene3D" id="3.90.230.10">
    <property type="entry name" value="Creatinase/methionine aminopeptidase superfamily"/>
    <property type="match status" value="1"/>
</dbReference>
<evidence type="ECO:0000259" key="11">
    <source>
        <dbReference type="SMART" id="SM01011"/>
    </source>
</evidence>
<evidence type="ECO:0000256" key="2">
    <source>
        <dbReference type="ARBA" id="ARBA00001936"/>
    </source>
</evidence>
<dbReference type="CDD" id="cd01087">
    <property type="entry name" value="Prolidase"/>
    <property type="match status" value="1"/>
</dbReference>
<protein>
    <recommendedName>
        <fullName evidence="4">Xaa-Pro aminopeptidase</fullName>
        <ecNumber evidence="4">3.4.11.9</ecNumber>
    </recommendedName>
</protein>
<evidence type="ECO:0000313" key="13">
    <source>
        <dbReference type="Proteomes" id="UP001497527"/>
    </source>
</evidence>
<proteinExistence type="inferred from homology"/>
<dbReference type="PANTHER" id="PTHR43226:SF4">
    <property type="entry name" value="XAA-PRO AMINOPEPTIDASE 3"/>
    <property type="match status" value="1"/>
</dbReference>